<dbReference type="InterPro" id="IPR023801">
    <property type="entry name" value="His_deacetylse_dom"/>
</dbReference>
<dbReference type="OrthoDB" id="9808367at2"/>
<evidence type="ECO:0000256" key="2">
    <source>
        <dbReference type="ARBA" id="ARBA00005947"/>
    </source>
</evidence>
<accession>A0A4R3JKM0</accession>
<evidence type="ECO:0000256" key="4">
    <source>
        <dbReference type="ARBA" id="ARBA00022801"/>
    </source>
</evidence>
<evidence type="ECO:0000256" key="1">
    <source>
        <dbReference type="ARBA" id="ARBA00001947"/>
    </source>
</evidence>
<comment type="cofactor">
    <cofactor evidence="1">
        <name>Zn(2+)</name>
        <dbReference type="ChEBI" id="CHEBI:29105"/>
    </cofactor>
</comment>
<dbReference type="GO" id="GO:0016787">
    <property type="term" value="F:hydrolase activity"/>
    <property type="evidence" value="ECO:0007669"/>
    <property type="project" value="UniProtKB-KW"/>
</dbReference>
<dbReference type="CDD" id="cd10001">
    <property type="entry name" value="HDAC_classII_APAH"/>
    <property type="match status" value="1"/>
</dbReference>
<sequence length="342" mass="37226">METIYTAKHKLRDARTELFGGQLVAPFERPSRAEHVIARIREEGLGAVSDPDDFGMDPIHAIHPQHFTDFLRTAWGRWKEAGFEGEAIPTSWPARRMVDRPPRHIDGLLGYYALSAETSLTESTWDAAYASAQVALTGAERLQEGASAAFALCRPPGHHATADMYGGFCFLNNAAIAAQHMLSHGACRVAILDIDFHHGNGTQDIFYDRDDVLFISLHGDPLDAYPYFLGHAEETGMGAGQGHTLNLPMPPGTTFAVWREGLARALSKIAEYGADALVVSLGVDTFENDPISFFKLRSEDFLTTGQDLAAANMPTLFAMEGGYAVEEIGINAVNVLQGFEGA</sequence>
<evidence type="ECO:0000259" key="6">
    <source>
        <dbReference type="Pfam" id="PF00850"/>
    </source>
</evidence>
<dbReference type="RefSeq" id="WP_132243576.1">
    <property type="nucleotide sequence ID" value="NZ_SLZU01000003.1"/>
</dbReference>
<comment type="similarity">
    <text evidence="2">Belongs to the histone deacetylase family.</text>
</comment>
<keyword evidence="5" id="KW-0862">Zinc</keyword>
<evidence type="ECO:0000256" key="3">
    <source>
        <dbReference type="ARBA" id="ARBA00022723"/>
    </source>
</evidence>
<protein>
    <submittedName>
        <fullName evidence="7">Acetoin utilization deacetylase AcuC-like enzyme</fullName>
    </submittedName>
</protein>
<comment type="caution">
    <text evidence="7">The sequence shown here is derived from an EMBL/GenBank/DDBJ whole genome shotgun (WGS) entry which is preliminary data.</text>
</comment>
<dbReference type="GO" id="GO:0046872">
    <property type="term" value="F:metal ion binding"/>
    <property type="evidence" value="ECO:0007669"/>
    <property type="project" value="UniProtKB-KW"/>
</dbReference>
<dbReference type="InterPro" id="IPR023696">
    <property type="entry name" value="Ureohydrolase_dom_sf"/>
</dbReference>
<dbReference type="PRINTS" id="PR01270">
    <property type="entry name" value="HDASUPER"/>
</dbReference>
<organism evidence="7 8">
    <name type="scientific">Primorskyibacter sedentarius</name>
    <dbReference type="NCBI Taxonomy" id="745311"/>
    <lineage>
        <taxon>Bacteria</taxon>
        <taxon>Pseudomonadati</taxon>
        <taxon>Pseudomonadota</taxon>
        <taxon>Alphaproteobacteria</taxon>
        <taxon>Rhodobacterales</taxon>
        <taxon>Roseobacteraceae</taxon>
        <taxon>Primorskyibacter</taxon>
    </lineage>
</organism>
<keyword evidence="3" id="KW-0479">Metal-binding</keyword>
<dbReference type="EMBL" id="SLZU01000003">
    <property type="protein sequence ID" value="TCS65913.1"/>
    <property type="molecule type" value="Genomic_DNA"/>
</dbReference>
<feature type="domain" description="Histone deacetylase" evidence="6">
    <location>
        <begin position="28"/>
        <end position="335"/>
    </location>
</feature>
<dbReference type="InterPro" id="IPR037138">
    <property type="entry name" value="His_deacetylse_dom_sf"/>
</dbReference>
<dbReference type="SUPFAM" id="SSF52768">
    <property type="entry name" value="Arginase/deacetylase"/>
    <property type="match status" value="1"/>
</dbReference>
<dbReference type="InterPro" id="IPR000286">
    <property type="entry name" value="HDACs"/>
</dbReference>
<evidence type="ECO:0000313" key="8">
    <source>
        <dbReference type="Proteomes" id="UP000295696"/>
    </source>
</evidence>
<dbReference type="Gene3D" id="3.40.800.20">
    <property type="entry name" value="Histone deacetylase domain"/>
    <property type="match status" value="1"/>
</dbReference>
<dbReference type="AlphaFoldDB" id="A0A4R3JKM0"/>
<keyword evidence="4" id="KW-0378">Hydrolase</keyword>
<name>A0A4R3JKM0_9RHOB</name>
<dbReference type="GO" id="GO:0004407">
    <property type="term" value="F:histone deacetylase activity"/>
    <property type="evidence" value="ECO:0007669"/>
    <property type="project" value="TreeGrafter"/>
</dbReference>
<dbReference type="Proteomes" id="UP000295696">
    <property type="component" value="Unassembled WGS sequence"/>
</dbReference>
<keyword evidence="8" id="KW-1185">Reference proteome</keyword>
<dbReference type="GO" id="GO:0040029">
    <property type="term" value="P:epigenetic regulation of gene expression"/>
    <property type="evidence" value="ECO:0007669"/>
    <property type="project" value="TreeGrafter"/>
</dbReference>
<reference evidence="7 8" key="1">
    <citation type="submission" date="2019-03" db="EMBL/GenBank/DDBJ databases">
        <title>Genomic Encyclopedia of Type Strains, Phase IV (KMG-IV): sequencing the most valuable type-strain genomes for metagenomic binning, comparative biology and taxonomic classification.</title>
        <authorList>
            <person name="Goeker M."/>
        </authorList>
    </citation>
    <scope>NUCLEOTIDE SEQUENCE [LARGE SCALE GENOMIC DNA]</scope>
    <source>
        <strain evidence="7 8">DSM 104836</strain>
    </source>
</reference>
<dbReference type="PANTHER" id="PTHR10625">
    <property type="entry name" value="HISTONE DEACETYLASE HDAC1-RELATED"/>
    <property type="match status" value="1"/>
</dbReference>
<dbReference type="PANTHER" id="PTHR10625:SF17">
    <property type="entry name" value="HISTONE DEACETYLASE 8"/>
    <property type="match status" value="1"/>
</dbReference>
<gene>
    <name evidence="7" type="ORF">EDD52_103333</name>
</gene>
<dbReference type="Pfam" id="PF00850">
    <property type="entry name" value="Hist_deacetyl"/>
    <property type="match status" value="1"/>
</dbReference>
<evidence type="ECO:0000256" key="5">
    <source>
        <dbReference type="ARBA" id="ARBA00022833"/>
    </source>
</evidence>
<evidence type="ECO:0000313" key="7">
    <source>
        <dbReference type="EMBL" id="TCS65913.1"/>
    </source>
</evidence>
<proteinExistence type="inferred from homology"/>